<dbReference type="EMBL" id="VTPC01080173">
    <property type="protein sequence ID" value="KAF2888064.1"/>
    <property type="molecule type" value="Genomic_DNA"/>
</dbReference>
<dbReference type="Proteomes" id="UP000801492">
    <property type="component" value="Unassembled WGS sequence"/>
</dbReference>
<gene>
    <name evidence="1" type="ORF">ILUMI_18108</name>
</gene>
<dbReference type="AlphaFoldDB" id="A0A8K0CKI2"/>
<accession>A0A8K0CKI2</accession>
<protein>
    <recommendedName>
        <fullName evidence="3">Nuclease HARBI1</fullName>
    </recommendedName>
</protein>
<sequence length="144" mass="16623">MDGDFVFLLFENELEAKANRANVRIQNCQLRDASDPFHLPEPNFMLFFRLTRELARDLCIRFGPFLQTERSTAIPSTIKILSMLKSCVEWNLYPFVKFPTANQAKQHNKLQFYERFEFACVIGVIDCTHIAIAAPSAEDEEFPG</sequence>
<organism evidence="1 2">
    <name type="scientific">Ignelater luminosus</name>
    <name type="common">Cucubano</name>
    <name type="synonym">Pyrophorus luminosus</name>
    <dbReference type="NCBI Taxonomy" id="2038154"/>
    <lineage>
        <taxon>Eukaryota</taxon>
        <taxon>Metazoa</taxon>
        <taxon>Ecdysozoa</taxon>
        <taxon>Arthropoda</taxon>
        <taxon>Hexapoda</taxon>
        <taxon>Insecta</taxon>
        <taxon>Pterygota</taxon>
        <taxon>Neoptera</taxon>
        <taxon>Endopterygota</taxon>
        <taxon>Coleoptera</taxon>
        <taxon>Polyphaga</taxon>
        <taxon>Elateriformia</taxon>
        <taxon>Elateroidea</taxon>
        <taxon>Elateridae</taxon>
        <taxon>Agrypninae</taxon>
        <taxon>Pyrophorini</taxon>
        <taxon>Ignelater</taxon>
    </lineage>
</organism>
<dbReference type="OrthoDB" id="7434799at2759"/>
<reference evidence="1" key="1">
    <citation type="submission" date="2019-08" db="EMBL/GenBank/DDBJ databases">
        <title>The genome of the North American firefly Photinus pyralis.</title>
        <authorList>
            <consortium name="Photinus pyralis genome working group"/>
            <person name="Fallon T.R."/>
            <person name="Sander Lower S.E."/>
            <person name="Weng J.-K."/>
        </authorList>
    </citation>
    <scope>NUCLEOTIDE SEQUENCE</scope>
    <source>
        <strain evidence="1">TRF0915ILg1</strain>
        <tissue evidence="1">Whole body</tissue>
    </source>
</reference>
<evidence type="ECO:0008006" key="3">
    <source>
        <dbReference type="Google" id="ProtNLM"/>
    </source>
</evidence>
<evidence type="ECO:0000313" key="2">
    <source>
        <dbReference type="Proteomes" id="UP000801492"/>
    </source>
</evidence>
<keyword evidence="2" id="KW-1185">Reference proteome</keyword>
<evidence type="ECO:0000313" key="1">
    <source>
        <dbReference type="EMBL" id="KAF2888064.1"/>
    </source>
</evidence>
<proteinExistence type="predicted"/>
<comment type="caution">
    <text evidence="1">The sequence shown here is derived from an EMBL/GenBank/DDBJ whole genome shotgun (WGS) entry which is preliminary data.</text>
</comment>
<name>A0A8K0CKI2_IGNLU</name>